<comment type="pathway">
    <text evidence="1 14">Cofactor biosynthesis; tetrahydrofolate biosynthesis; 5,6,7,8-tetrahydrofolate from 7,8-dihydrofolate: step 1/1.</text>
</comment>
<evidence type="ECO:0000256" key="1">
    <source>
        <dbReference type="ARBA" id="ARBA00004903"/>
    </source>
</evidence>
<dbReference type="FunFam" id="3.30.572.10:FF:000002">
    <property type="entry name" value="Possible thymidylate synthase"/>
    <property type="match status" value="1"/>
</dbReference>
<evidence type="ECO:0000256" key="12">
    <source>
        <dbReference type="ARBA" id="ARBA00047344"/>
    </source>
</evidence>
<dbReference type="PANTHER" id="PTHR11548">
    <property type="entry name" value="THYMIDYLATE SYNTHASE 1"/>
    <property type="match status" value="1"/>
</dbReference>
<dbReference type="CDD" id="cd00351">
    <property type="entry name" value="TS_Pyrimidine_HMase"/>
    <property type="match status" value="1"/>
</dbReference>
<comment type="similarity">
    <text evidence="2 14">In the C-terminal section; belongs to the thymidylate synthase family.</text>
</comment>
<dbReference type="Gene3D" id="3.40.430.10">
    <property type="entry name" value="Dihydrofolate Reductase, subunit A"/>
    <property type="match status" value="1"/>
</dbReference>
<dbReference type="CDD" id="cd00209">
    <property type="entry name" value="DHFR"/>
    <property type="match status" value="1"/>
</dbReference>
<sequence length="528" mass="59155">MDATPTKDDLKKFQVVVASDELGGIGKNQTLPWKLSKEMKHFKSLTADVSKPMTQNAVIMGRKTWESIPEKFRPLPGRLNVVLSASGRVYEKSNKENGGPGEDDAEGGAKCLPEGVLARASIEEALETLSTGEYKDIIEKVFVIGGAKVYEEALKSEQCEAVHLTEVKPPAGKDPKEHFACDAFIPLPLDSEKFRLYSSSKLVKDGECSYTTLTYVAQNGPAGKFRVEAEKILPPKILKEQKHEEMQYLELIREIIDEGNVKGDRTGTGTISKFGCSMRYDLRRSFPLLTSKRVFWRGVAEELLWFVKGSTNANELKEKGVGIWDGNGSREYLDSIGLNHREVNDLGPVYGFQWRHFNAEYTDMHADYAGKGVDQLAEVIHKIKNNPNDRRILLTAWNPAALKEMALPPCHMFCQFYVANGELSCQMYQRSCDMGLGVPFNIASYSLLTCMIAQVCDLKPGDFVHVLGDAHVYANHVEPLETQLKNEPRPFPQLKINPDVKDIDGFKFEDFEIIGYDPCPKIEMKMAV</sequence>
<dbReference type="Pfam" id="PF00186">
    <property type="entry name" value="DHFR_1"/>
    <property type="match status" value="2"/>
</dbReference>
<evidence type="ECO:0000256" key="2">
    <source>
        <dbReference type="ARBA" id="ARBA00006900"/>
    </source>
</evidence>
<dbReference type="GO" id="GO:0004799">
    <property type="term" value="F:thymidylate synthase activity"/>
    <property type="evidence" value="ECO:0007669"/>
    <property type="project" value="UniProtKB-EC"/>
</dbReference>
<evidence type="ECO:0000256" key="10">
    <source>
        <dbReference type="ARBA" id="ARBA00023268"/>
    </source>
</evidence>
<dbReference type="PROSITE" id="PS00091">
    <property type="entry name" value="THYMIDYLATE_SYNTHASE"/>
    <property type="match status" value="1"/>
</dbReference>
<evidence type="ECO:0000256" key="15">
    <source>
        <dbReference type="PIRSR" id="PIRSR000389-1"/>
    </source>
</evidence>
<evidence type="ECO:0000256" key="13">
    <source>
        <dbReference type="ARBA" id="ARBA00048873"/>
    </source>
</evidence>
<evidence type="ECO:0000256" key="16">
    <source>
        <dbReference type="PROSITE-ProRule" id="PRU10016"/>
    </source>
</evidence>
<dbReference type="InterPro" id="IPR020940">
    <property type="entry name" value="Thymidylate_synthase_AS"/>
</dbReference>
<dbReference type="Pfam" id="PF00303">
    <property type="entry name" value="Thymidylat_synt"/>
    <property type="match status" value="1"/>
</dbReference>
<dbReference type="InterPro" id="IPR036926">
    <property type="entry name" value="Thymidate_synth/dCMP_Mease_sf"/>
</dbReference>
<keyword evidence="10" id="KW-0511">Multifunctional enzyme</keyword>
<keyword evidence="9 14" id="KW-0560">Oxidoreductase</keyword>
<dbReference type="InterPro" id="IPR024072">
    <property type="entry name" value="DHFR-like_dom_sf"/>
</dbReference>
<dbReference type="eggNOG" id="KOG1324">
    <property type="taxonomic scope" value="Eukaryota"/>
</dbReference>
<dbReference type="SUPFAM" id="SSF55831">
    <property type="entry name" value="Thymidylate synthase/dCMP hydroxymethylase"/>
    <property type="match status" value="1"/>
</dbReference>
<dbReference type="STRING" id="41875.K8ECA8"/>
<keyword evidence="19" id="KW-1185">Reference proteome</keyword>
<dbReference type="InterPro" id="IPR017925">
    <property type="entry name" value="DHFR_CS"/>
</dbReference>
<dbReference type="GO" id="GO:0032259">
    <property type="term" value="P:methylation"/>
    <property type="evidence" value="ECO:0007669"/>
    <property type="project" value="UniProtKB-KW"/>
</dbReference>
<dbReference type="GO" id="GO:0046654">
    <property type="term" value="P:tetrahydrofolate biosynthetic process"/>
    <property type="evidence" value="ECO:0007669"/>
    <property type="project" value="UniProtKB-UniPathway"/>
</dbReference>
<organism evidence="18 19">
    <name type="scientific">Bathycoccus prasinos</name>
    <dbReference type="NCBI Taxonomy" id="41875"/>
    <lineage>
        <taxon>Eukaryota</taxon>
        <taxon>Viridiplantae</taxon>
        <taxon>Chlorophyta</taxon>
        <taxon>Mamiellophyceae</taxon>
        <taxon>Mamiellales</taxon>
        <taxon>Bathycoccaceae</taxon>
        <taxon>Bathycoccus</taxon>
    </lineage>
</organism>
<evidence type="ECO:0000256" key="14">
    <source>
        <dbReference type="PIRNR" id="PIRNR000389"/>
    </source>
</evidence>
<dbReference type="InterPro" id="IPR045097">
    <property type="entry name" value="Thymidate_synth/dCMP_Mease"/>
</dbReference>
<evidence type="ECO:0000256" key="5">
    <source>
        <dbReference type="ARBA" id="ARBA00022603"/>
    </source>
</evidence>
<evidence type="ECO:0000256" key="6">
    <source>
        <dbReference type="ARBA" id="ARBA00022679"/>
    </source>
</evidence>
<dbReference type="GeneID" id="19016887"/>
<comment type="function">
    <text evidence="11">Bifunctional enzyme. Involved in de novo dTMP biosynthesis. Key enzyme in folate metabolism. Can play two different roles depending on the source of dihydrofolate: de novo synthesis of tetrahydrofolate or recycling of the dihydrofolate released as one of the end products of the TS catalyzed reaction. Catalyzes an essential reaction for de novo glycine and purine synthesis, DNA precursor synthesis, and for the conversion of dUMP to dTMP.</text>
</comment>
<dbReference type="InterPro" id="IPR000398">
    <property type="entry name" value="Thymidylate_synthase"/>
</dbReference>
<comment type="similarity">
    <text evidence="3 14">In the N-terminal section; belongs to the dihydrofolate reductase family.</text>
</comment>
<evidence type="ECO:0000256" key="3">
    <source>
        <dbReference type="ARBA" id="ARBA00010176"/>
    </source>
</evidence>
<keyword evidence="7 14" id="KW-0545">Nucleotide biosynthesis</keyword>
<dbReference type="OrthoDB" id="766at2759"/>
<dbReference type="HAMAP" id="MF_00008">
    <property type="entry name" value="Thymidy_synth_bact"/>
    <property type="match status" value="1"/>
</dbReference>
<keyword evidence="4 14" id="KW-0554">One-carbon metabolism</keyword>
<dbReference type="InterPro" id="IPR023451">
    <property type="entry name" value="Thymidate_synth/dCMP_Mease_dom"/>
</dbReference>
<evidence type="ECO:0000256" key="9">
    <source>
        <dbReference type="ARBA" id="ARBA00023002"/>
    </source>
</evidence>
<dbReference type="PIRSF" id="PIRSF000389">
    <property type="entry name" value="DHFR-TS"/>
    <property type="match status" value="1"/>
</dbReference>
<proteinExistence type="inferred from homology"/>
<dbReference type="Gene3D" id="3.30.572.10">
    <property type="entry name" value="Thymidylate synthase/dCMP hydroxymethylase domain"/>
    <property type="match status" value="1"/>
</dbReference>
<evidence type="ECO:0000256" key="8">
    <source>
        <dbReference type="ARBA" id="ARBA00022857"/>
    </source>
</evidence>
<dbReference type="PRINTS" id="PR00108">
    <property type="entry name" value="THYMDSNTHASE"/>
</dbReference>
<dbReference type="GO" id="GO:0005739">
    <property type="term" value="C:mitochondrion"/>
    <property type="evidence" value="ECO:0007669"/>
    <property type="project" value="TreeGrafter"/>
</dbReference>
<comment type="catalytic activity">
    <reaction evidence="13">
        <text>(6S)-5,6,7,8-tetrahydrofolate + NADP(+) = 7,8-dihydrofolate + NADPH + H(+)</text>
        <dbReference type="Rhea" id="RHEA:15009"/>
        <dbReference type="ChEBI" id="CHEBI:15378"/>
        <dbReference type="ChEBI" id="CHEBI:57451"/>
        <dbReference type="ChEBI" id="CHEBI:57453"/>
        <dbReference type="ChEBI" id="CHEBI:57783"/>
        <dbReference type="ChEBI" id="CHEBI:58349"/>
        <dbReference type="EC" id="1.5.1.3"/>
    </reaction>
</comment>
<evidence type="ECO:0000259" key="17">
    <source>
        <dbReference type="PROSITE" id="PS51330"/>
    </source>
</evidence>
<keyword evidence="6 14" id="KW-0808">Transferase</keyword>
<comment type="catalytic activity">
    <reaction evidence="12">
        <text>dUMP + (6R)-5,10-methylene-5,6,7,8-tetrahydrofolate = 7,8-dihydrofolate + dTMP</text>
        <dbReference type="Rhea" id="RHEA:12104"/>
        <dbReference type="ChEBI" id="CHEBI:15636"/>
        <dbReference type="ChEBI" id="CHEBI:57451"/>
        <dbReference type="ChEBI" id="CHEBI:63528"/>
        <dbReference type="ChEBI" id="CHEBI:246422"/>
        <dbReference type="EC" id="2.1.1.45"/>
    </reaction>
</comment>
<dbReference type="PROSITE" id="PS00075">
    <property type="entry name" value="DHFR_1"/>
    <property type="match status" value="1"/>
</dbReference>
<dbReference type="AlphaFoldDB" id="K8ECA8"/>
<dbReference type="GO" id="GO:0005829">
    <property type="term" value="C:cytosol"/>
    <property type="evidence" value="ECO:0007669"/>
    <property type="project" value="TreeGrafter"/>
</dbReference>
<evidence type="ECO:0000313" key="18">
    <source>
        <dbReference type="EMBL" id="CCO15554.1"/>
    </source>
</evidence>
<dbReference type="EMBL" id="FO082276">
    <property type="protein sequence ID" value="CCO15554.1"/>
    <property type="molecule type" value="Genomic_DNA"/>
</dbReference>
<dbReference type="UniPathway" id="UPA00077">
    <property type="reaction ID" value="UER00158"/>
</dbReference>
<name>K8ECA8_9CHLO</name>
<dbReference type="GO" id="GO:0006730">
    <property type="term" value="P:one-carbon metabolic process"/>
    <property type="evidence" value="ECO:0007669"/>
    <property type="project" value="UniProtKB-KW"/>
</dbReference>
<accession>K8ECA8</accession>
<dbReference type="GO" id="GO:0006231">
    <property type="term" value="P:dTMP biosynthetic process"/>
    <property type="evidence" value="ECO:0007669"/>
    <property type="project" value="InterPro"/>
</dbReference>
<dbReference type="Proteomes" id="UP000198341">
    <property type="component" value="Chromosome 3"/>
</dbReference>
<dbReference type="GO" id="GO:0004146">
    <property type="term" value="F:dihydrofolate reductase activity"/>
    <property type="evidence" value="ECO:0007669"/>
    <property type="project" value="UniProtKB-EC"/>
</dbReference>
<evidence type="ECO:0000313" key="19">
    <source>
        <dbReference type="Proteomes" id="UP000198341"/>
    </source>
</evidence>
<dbReference type="SUPFAM" id="SSF53597">
    <property type="entry name" value="Dihydrofolate reductase-like"/>
    <property type="match status" value="1"/>
</dbReference>
<dbReference type="KEGG" id="bpg:Bathy03g03500"/>
<evidence type="ECO:0000256" key="7">
    <source>
        <dbReference type="ARBA" id="ARBA00022727"/>
    </source>
</evidence>
<evidence type="ECO:0000256" key="11">
    <source>
        <dbReference type="ARBA" id="ARBA00024992"/>
    </source>
</evidence>
<keyword evidence="5 14" id="KW-0489">Methyltransferase</keyword>
<dbReference type="RefSeq" id="XP_007514117.1">
    <property type="nucleotide sequence ID" value="XM_007514055.1"/>
</dbReference>
<dbReference type="NCBIfam" id="NF002497">
    <property type="entry name" value="PRK01827.1-3"/>
    <property type="match status" value="1"/>
</dbReference>
<gene>
    <name evidence="18" type="ORF">Bathy03g03500</name>
</gene>
<reference evidence="18 19" key="1">
    <citation type="submission" date="2011-10" db="EMBL/GenBank/DDBJ databases">
        <authorList>
            <person name="Genoscope - CEA"/>
        </authorList>
    </citation>
    <scope>NUCLEOTIDE SEQUENCE [LARGE SCALE GENOMIC DNA]</scope>
    <source>
        <strain evidence="18 19">RCC 1105</strain>
    </source>
</reference>
<dbReference type="eggNOG" id="KOG0673">
    <property type="taxonomic scope" value="Eukaryota"/>
</dbReference>
<protein>
    <recommendedName>
        <fullName evidence="14">Bifunctional dihydrofolate reductase-thymidylate synthase</fullName>
    </recommendedName>
</protein>
<feature type="active site" evidence="15 16">
    <location>
        <position position="410"/>
    </location>
</feature>
<evidence type="ECO:0000256" key="4">
    <source>
        <dbReference type="ARBA" id="ARBA00022563"/>
    </source>
</evidence>
<dbReference type="NCBIfam" id="TIGR03284">
    <property type="entry name" value="thym_sym"/>
    <property type="match status" value="1"/>
</dbReference>
<dbReference type="PROSITE" id="PS51330">
    <property type="entry name" value="DHFR_2"/>
    <property type="match status" value="1"/>
</dbReference>
<keyword evidence="8" id="KW-0521">NADP</keyword>
<dbReference type="InterPro" id="IPR001796">
    <property type="entry name" value="DHFR_dom"/>
</dbReference>
<dbReference type="PANTHER" id="PTHR11548:SF2">
    <property type="entry name" value="THYMIDYLATE SYNTHASE"/>
    <property type="match status" value="1"/>
</dbReference>
<feature type="domain" description="DHFR" evidence="17">
    <location>
        <begin position="12"/>
        <end position="217"/>
    </location>
</feature>
<dbReference type="InterPro" id="IPR012262">
    <property type="entry name" value="DHFR-TS"/>
</dbReference>